<name>A0ACB8D760_DERSI</name>
<comment type="caution">
    <text evidence="1">The sequence shown here is derived from an EMBL/GenBank/DDBJ whole genome shotgun (WGS) entry which is preliminary data.</text>
</comment>
<reference evidence="1" key="1">
    <citation type="submission" date="2020-05" db="EMBL/GenBank/DDBJ databases">
        <title>Large-scale comparative analyses of tick genomes elucidate their genetic diversity and vector capacities.</title>
        <authorList>
            <person name="Jia N."/>
            <person name="Wang J."/>
            <person name="Shi W."/>
            <person name="Du L."/>
            <person name="Sun Y."/>
            <person name="Zhan W."/>
            <person name="Jiang J."/>
            <person name="Wang Q."/>
            <person name="Zhang B."/>
            <person name="Ji P."/>
            <person name="Sakyi L.B."/>
            <person name="Cui X."/>
            <person name="Yuan T."/>
            <person name="Jiang B."/>
            <person name="Yang W."/>
            <person name="Lam T.T.-Y."/>
            <person name="Chang Q."/>
            <person name="Ding S."/>
            <person name="Wang X."/>
            <person name="Zhu J."/>
            <person name="Ruan X."/>
            <person name="Zhao L."/>
            <person name="Wei J."/>
            <person name="Que T."/>
            <person name="Du C."/>
            <person name="Cheng J."/>
            <person name="Dai P."/>
            <person name="Han X."/>
            <person name="Huang E."/>
            <person name="Gao Y."/>
            <person name="Liu J."/>
            <person name="Shao H."/>
            <person name="Ye R."/>
            <person name="Li L."/>
            <person name="Wei W."/>
            <person name="Wang X."/>
            <person name="Wang C."/>
            <person name="Yang T."/>
            <person name="Huo Q."/>
            <person name="Li W."/>
            <person name="Guo W."/>
            <person name="Chen H."/>
            <person name="Zhou L."/>
            <person name="Ni X."/>
            <person name="Tian J."/>
            <person name="Zhou Y."/>
            <person name="Sheng Y."/>
            <person name="Liu T."/>
            <person name="Pan Y."/>
            <person name="Xia L."/>
            <person name="Li J."/>
            <person name="Zhao F."/>
            <person name="Cao W."/>
        </authorList>
    </citation>
    <scope>NUCLEOTIDE SEQUENCE</scope>
    <source>
        <strain evidence="1">Dsil-2018</strain>
    </source>
</reference>
<sequence length="385" mass="42859">MSFINWRVATAEDLSTLNAELIKTKLQRRSLFTTDNKEELIDRHLGDTAKDPPPNHEPSTCVPTISTSFPTMPEPTMSFLAMPTFTSDPAENMQPMAAFLHRNVAIMMTTIASHASPVHKSWSAFNDLHDGKTQLSSPSRKESDVESQQTGMPQQGDSLPHGQSGRPDFKNNLWQQKVTALTQKAGESLQQYTFAKLKIKSHCPVSMTGKERIEYLMQGIRGDQVATSIDVQRPRTVDDFLSIPTAEPLQFEYEPDDIEALLSQFSKAALVQLETTCPTSPLQTSSSSPLPSDPLTNVPDNPLTDICLGAQLNLEEQVAVKRIVQRHAGLFSTSPEYIGLNEGVKHEIKLVPEAKPYGRQPYRYTASDRQFFERQTATLLESDSI</sequence>
<evidence type="ECO:0000313" key="2">
    <source>
        <dbReference type="Proteomes" id="UP000821865"/>
    </source>
</evidence>
<proteinExistence type="predicted"/>
<dbReference type="EMBL" id="CM023472">
    <property type="protein sequence ID" value="KAH7960163.1"/>
    <property type="molecule type" value="Genomic_DNA"/>
</dbReference>
<accession>A0ACB8D760</accession>
<organism evidence="1 2">
    <name type="scientific">Dermacentor silvarum</name>
    <name type="common">Tick</name>
    <dbReference type="NCBI Taxonomy" id="543639"/>
    <lineage>
        <taxon>Eukaryota</taxon>
        <taxon>Metazoa</taxon>
        <taxon>Ecdysozoa</taxon>
        <taxon>Arthropoda</taxon>
        <taxon>Chelicerata</taxon>
        <taxon>Arachnida</taxon>
        <taxon>Acari</taxon>
        <taxon>Parasitiformes</taxon>
        <taxon>Ixodida</taxon>
        <taxon>Ixodoidea</taxon>
        <taxon>Ixodidae</taxon>
        <taxon>Rhipicephalinae</taxon>
        <taxon>Dermacentor</taxon>
    </lineage>
</organism>
<gene>
    <name evidence="1" type="ORF">HPB49_017516</name>
</gene>
<protein>
    <submittedName>
        <fullName evidence="1">Uncharacterized protein</fullName>
    </submittedName>
</protein>
<dbReference type="Proteomes" id="UP000821865">
    <property type="component" value="Chromosome 3"/>
</dbReference>
<evidence type="ECO:0000313" key="1">
    <source>
        <dbReference type="EMBL" id="KAH7960163.1"/>
    </source>
</evidence>
<keyword evidence="2" id="KW-1185">Reference proteome</keyword>